<evidence type="ECO:0000256" key="1">
    <source>
        <dbReference type="SAM" id="Phobius"/>
    </source>
</evidence>
<feature type="transmembrane region" description="Helical" evidence="1">
    <location>
        <begin position="166"/>
        <end position="187"/>
    </location>
</feature>
<name>A0A434AZV5_9BACT</name>
<reference evidence="2 3" key="1">
    <citation type="submission" date="2018-11" db="EMBL/GenBank/DDBJ databases">
        <title>Parancylomarina longa gen. nov., sp. nov., isolated from sediments of southern Okinawa.</title>
        <authorList>
            <person name="Fu T."/>
        </authorList>
    </citation>
    <scope>NUCLEOTIDE SEQUENCE [LARGE SCALE GENOMIC DNA]</scope>
    <source>
        <strain evidence="2 3">T3-2 S1-C</strain>
    </source>
</reference>
<keyword evidence="1" id="KW-0472">Membrane</keyword>
<evidence type="ECO:0000313" key="2">
    <source>
        <dbReference type="EMBL" id="RUT80149.1"/>
    </source>
</evidence>
<sequence length="336" mass="38340">MKNFLAKTIITAVFIFGIIILPTELSAQNPNPEIKYSVRLDTNIIVIGDQINLNLSVEQPKDLKIAFPAFADSIMSGVEIITQSPQDTTKLDNGNVKVHKNFVITSFDGGIYKMKPFEFQIHEENFSKSILTDTLVLGVKTMAIDTTKANFDIVMPIQTPISFAEVVPWLLGGIVFIALIILLIWYLRFRKKNQPLFATSKPIEPAHVIALRKLDEIKQDKLWQTGKIKLYYSELTDTLRIYLDERFDLSTQESTTDEIMQAVDNVEVNNEWHTNLKEILERADLAKFAKFQPLPDENERSLKFAYKIVEDTIIAEKKKEESEVSETLPEKSEANQ</sequence>
<proteinExistence type="predicted"/>
<evidence type="ECO:0008006" key="4">
    <source>
        <dbReference type="Google" id="ProtNLM"/>
    </source>
</evidence>
<accession>A0A434AZV5</accession>
<keyword evidence="1" id="KW-1133">Transmembrane helix</keyword>
<dbReference type="OrthoDB" id="9807384at2"/>
<dbReference type="RefSeq" id="WP_127342293.1">
    <property type="nucleotide sequence ID" value="NZ_RJJX01000001.1"/>
</dbReference>
<evidence type="ECO:0000313" key="3">
    <source>
        <dbReference type="Proteomes" id="UP000282985"/>
    </source>
</evidence>
<comment type="caution">
    <text evidence="2">The sequence shown here is derived from an EMBL/GenBank/DDBJ whole genome shotgun (WGS) entry which is preliminary data.</text>
</comment>
<keyword evidence="3" id="KW-1185">Reference proteome</keyword>
<dbReference type="Proteomes" id="UP000282985">
    <property type="component" value="Unassembled WGS sequence"/>
</dbReference>
<dbReference type="AlphaFoldDB" id="A0A434AZV5"/>
<dbReference type="EMBL" id="RJJX01000001">
    <property type="protein sequence ID" value="RUT80149.1"/>
    <property type="molecule type" value="Genomic_DNA"/>
</dbReference>
<organism evidence="2 3">
    <name type="scientific">Ancylomarina longa</name>
    <dbReference type="NCBI Taxonomy" id="2487017"/>
    <lineage>
        <taxon>Bacteria</taxon>
        <taxon>Pseudomonadati</taxon>
        <taxon>Bacteroidota</taxon>
        <taxon>Bacteroidia</taxon>
        <taxon>Marinilabiliales</taxon>
        <taxon>Marinifilaceae</taxon>
        <taxon>Ancylomarina</taxon>
    </lineage>
</organism>
<keyword evidence="1" id="KW-0812">Transmembrane</keyword>
<protein>
    <recommendedName>
        <fullName evidence="4">Protein BatD</fullName>
    </recommendedName>
</protein>
<gene>
    <name evidence="2" type="ORF">DLK05_02005</name>
</gene>